<keyword evidence="2" id="KW-1185">Reference proteome</keyword>
<dbReference type="KEGG" id="acht:bsdcttw_01980"/>
<evidence type="ECO:0000313" key="2">
    <source>
        <dbReference type="Proteomes" id="UP000515703"/>
    </source>
</evidence>
<reference evidence="1 2" key="1">
    <citation type="submission" date="2020-08" db="EMBL/GenBank/DDBJ databases">
        <title>Draft genome sequencing of an Anaerocolumna strain isolated from anoxic soil subjected to BSD treatment.</title>
        <authorList>
            <person name="Uek A."/>
            <person name="Tonouchi A."/>
        </authorList>
    </citation>
    <scope>NUCLEOTIDE SEQUENCE [LARGE SCALE GENOMIC DNA]</scope>
    <source>
        <strain evidence="1 2">CTTW</strain>
    </source>
</reference>
<organism evidence="1 2">
    <name type="scientific">Anaerocolumna chitinilytica</name>
    <dbReference type="NCBI Taxonomy" id="1727145"/>
    <lineage>
        <taxon>Bacteria</taxon>
        <taxon>Bacillati</taxon>
        <taxon>Bacillota</taxon>
        <taxon>Clostridia</taxon>
        <taxon>Lachnospirales</taxon>
        <taxon>Lachnospiraceae</taxon>
        <taxon>Anaerocolumna</taxon>
    </lineage>
</organism>
<dbReference type="EMBL" id="AP023368">
    <property type="protein sequence ID" value="BCJ97157.1"/>
    <property type="molecule type" value="Genomic_DNA"/>
</dbReference>
<gene>
    <name evidence="1" type="ORF">bsdcttw_01980</name>
</gene>
<evidence type="ECO:0008006" key="3">
    <source>
        <dbReference type="Google" id="ProtNLM"/>
    </source>
</evidence>
<protein>
    <recommendedName>
        <fullName evidence="3">Copper amine oxidase-like N-terminal domain-containing protein</fullName>
    </recommendedName>
</protein>
<evidence type="ECO:0000313" key="1">
    <source>
        <dbReference type="EMBL" id="BCJ97157.1"/>
    </source>
</evidence>
<reference evidence="1 2" key="2">
    <citation type="submission" date="2020-08" db="EMBL/GenBank/DDBJ databases">
        <authorList>
            <person name="Ueki A."/>
            <person name="Tonouchi A."/>
        </authorList>
    </citation>
    <scope>NUCLEOTIDE SEQUENCE [LARGE SCALE GENOMIC DNA]</scope>
    <source>
        <strain evidence="1 2">CTTW</strain>
    </source>
</reference>
<accession>A0A7I8DHI9</accession>
<dbReference type="RefSeq" id="WP_185257615.1">
    <property type="nucleotide sequence ID" value="NZ_AP023368.1"/>
</dbReference>
<proteinExistence type="predicted"/>
<dbReference type="Proteomes" id="UP000515703">
    <property type="component" value="Chromosome"/>
</dbReference>
<sequence>MNYTSSAPQGMIFPGETIIHVDNALIEEVAANTESTGYILIYYEVSDENNMTSMQEIRLNVANNTIIIDEKGISLNMYDLQEGMRIDADFSSAVTRSIPPQSSAYRILVLQEEASFYITTDRVVSVDTINGLLLTGNPYDMYDQMMFNISDETMILDQNGNAIPLEAIQPGQKVRVEHAIYETLSIPPQSPAYLVQVL</sequence>
<dbReference type="AlphaFoldDB" id="A0A7I8DHI9"/>
<name>A0A7I8DHI9_9FIRM</name>